<accession>A0ABT6QV32</accession>
<proteinExistence type="predicted"/>
<feature type="domain" description="Regulator of ribonuclease activity B" evidence="1">
    <location>
        <begin position="9"/>
        <end position="106"/>
    </location>
</feature>
<dbReference type="InterPro" id="IPR009671">
    <property type="entry name" value="RraB_dom"/>
</dbReference>
<reference evidence="2 3" key="1">
    <citation type="submission" date="2023-02" db="EMBL/GenBank/DDBJ databases">
        <title>Pseudomonas chrutzelriedensis sp. nov., a potently antifungal strain isolated from moss.</title>
        <authorList>
            <person name="Schnyder A."/>
            <person name="Kalawong R."/>
            <person name="Eberl L."/>
            <person name="Agnoli K."/>
        </authorList>
    </citation>
    <scope>NUCLEOTIDE SEQUENCE [LARGE SCALE GENOMIC DNA]</scope>
    <source>
        <strain evidence="2 3">681</strain>
    </source>
</reference>
<evidence type="ECO:0000313" key="3">
    <source>
        <dbReference type="Proteomes" id="UP001159100"/>
    </source>
</evidence>
<dbReference type="Proteomes" id="UP001159100">
    <property type="component" value="Unassembled WGS sequence"/>
</dbReference>
<comment type="caution">
    <text evidence="2">The sequence shown here is derived from an EMBL/GenBank/DDBJ whole genome shotgun (WGS) entry which is preliminary data.</text>
</comment>
<dbReference type="SUPFAM" id="SSF89946">
    <property type="entry name" value="Hypothetical protein VC0424"/>
    <property type="match status" value="1"/>
</dbReference>
<name>A0ABT6QV32_9PSED</name>
<keyword evidence="3" id="KW-1185">Reference proteome</keyword>
<gene>
    <name evidence="2" type="ORF">POF45_25410</name>
</gene>
<dbReference type="RefSeq" id="WP_259501223.1">
    <property type="nucleotide sequence ID" value="NZ_JARBWL010000002.1"/>
</dbReference>
<evidence type="ECO:0000259" key="1">
    <source>
        <dbReference type="Pfam" id="PF06877"/>
    </source>
</evidence>
<evidence type="ECO:0000313" key="2">
    <source>
        <dbReference type="EMBL" id="MDI2594744.1"/>
    </source>
</evidence>
<sequence length="115" mass="13060">MSTAYQEDISTSVLRRMKEGGFDFSRFHPIEFYAIFPDEERARRAAGHYRYRGESLNAQISVRDDGAWALELSKVMYATYDDIGDFEQGFEAVVEPLGGIIEGWGVKQEVRGLLA</sequence>
<dbReference type="EMBL" id="JARBWL010000002">
    <property type="protein sequence ID" value="MDI2594744.1"/>
    <property type="molecule type" value="Genomic_DNA"/>
</dbReference>
<dbReference type="Pfam" id="PF06877">
    <property type="entry name" value="RraB"/>
    <property type="match status" value="1"/>
</dbReference>
<dbReference type="InterPro" id="IPR036701">
    <property type="entry name" value="RraB-like_sf"/>
</dbReference>
<protein>
    <submittedName>
        <fullName evidence="2">Ribonuclease E inhibitor RraB</fullName>
    </submittedName>
</protein>
<organism evidence="2 3">
    <name type="scientific">Pseudomonas fungipugnans</name>
    <dbReference type="NCBI Taxonomy" id="3024217"/>
    <lineage>
        <taxon>Bacteria</taxon>
        <taxon>Pseudomonadati</taxon>
        <taxon>Pseudomonadota</taxon>
        <taxon>Gammaproteobacteria</taxon>
        <taxon>Pseudomonadales</taxon>
        <taxon>Pseudomonadaceae</taxon>
        <taxon>Pseudomonas</taxon>
    </lineage>
</organism>
<dbReference type="Gene3D" id="3.30.70.970">
    <property type="entry name" value="RraB-like"/>
    <property type="match status" value="1"/>
</dbReference>